<organism evidence="2 3">
    <name type="scientific">Dactylosporangium cerinum</name>
    <dbReference type="NCBI Taxonomy" id="1434730"/>
    <lineage>
        <taxon>Bacteria</taxon>
        <taxon>Bacillati</taxon>
        <taxon>Actinomycetota</taxon>
        <taxon>Actinomycetes</taxon>
        <taxon>Micromonosporales</taxon>
        <taxon>Micromonosporaceae</taxon>
        <taxon>Dactylosporangium</taxon>
    </lineage>
</organism>
<proteinExistence type="predicted"/>
<dbReference type="EMBL" id="JBHSIU010000114">
    <property type="protein sequence ID" value="MFC5007169.1"/>
    <property type="molecule type" value="Genomic_DNA"/>
</dbReference>
<dbReference type="Proteomes" id="UP001595912">
    <property type="component" value="Unassembled WGS sequence"/>
</dbReference>
<reference evidence="3" key="1">
    <citation type="journal article" date="2019" name="Int. J. Syst. Evol. Microbiol.">
        <title>The Global Catalogue of Microorganisms (GCM) 10K type strain sequencing project: providing services to taxonomists for standard genome sequencing and annotation.</title>
        <authorList>
            <consortium name="The Broad Institute Genomics Platform"/>
            <consortium name="The Broad Institute Genome Sequencing Center for Infectious Disease"/>
            <person name="Wu L."/>
            <person name="Ma J."/>
        </authorList>
    </citation>
    <scope>NUCLEOTIDE SEQUENCE [LARGE SCALE GENOMIC DNA]</scope>
    <source>
        <strain evidence="3">CGMCC 4.7152</strain>
    </source>
</reference>
<dbReference type="RefSeq" id="WP_380127819.1">
    <property type="nucleotide sequence ID" value="NZ_JBHSIU010000114.1"/>
</dbReference>
<protein>
    <submittedName>
        <fullName evidence="2">Uncharacterized protein</fullName>
    </submittedName>
</protein>
<name>A0ABV9WGE0_9ACTN</name>
<keyword evidence="3" id="KW-1185">Reference proteome</keyword>
<gene>
    <name evidence="2" type="ORF">ACFPIJ_56360</name>
</gene>
<evidence type="ECO:0000313" key="2">
    <source>
        <dbReference type="EMBL" id="MFC5007169.1"/>
    </source>
</evidence>
<feature type="region of interest" description="Disordered" evidence="1">
    <location>
        <begin position="166"/>
        <end position="192"/>
    </location>
</feature>
<evidence type="ECO:0000256" key="1">
    <source>
        <dbReference type="SAM" id="MobiDB-lite"/>
    </source>
</evidence>
<feature type="compositionally biased region" description="Basic and acidic residues" evidence="1">
    <location>
        <begin position="174"/>
        <end position="183"/>
    </location>
</feature>
<sequence length="453" mass="49038">MQRGWTDGLEPWQSRVFAAGCAQRVTPLVEAFGTDTERWAWREALAAVWAGAPYDPQMVYRSWRAGTWAPTLFHQTQELIGDALVTRNPDPVIAAAGAQDAGFDADDVVAGLAEDYGALALIAAEIDAQAATLELVRQLPTEQAAAAVRAVSLDLEPVLADIGLPRSGPLGPRPDPRIRHADHPAGGAVPAAPQQPTQLVAADAPAFEPGPDGRPPFRSGDVLRLDCPPADTIVTAEHEDRLTVEHPWQPGMLWSLPRRPNTTSSGDNWTPVRIEPGPETLGVGDACRVGIPAVAVYLVEAYTSTPRRSTRPVAWMAAWPAGVRPLGGYGRYDEPLDPYELPVRVVLVHRGYAYLAPGERVVDADGTELDFHPPLLFLHPDADVRDNTRWPVAQVPRWPLRRVDGTVIGETASGCHDEEADAWEAASGVALGAEYELVPWFLRVGDRPPTYCP</sequence>
<accession>A0ABV9WGE0</accession>
<evidence type="ECO:0000313" key="3">
    <source>
        <dbReference type="Proteomes" id="UP001595912"/>
    </source>
</evidence>
<comment type="caution">
    <text evidence="2">The sequence shown here is derived from an EMBL/GenBank/DDBJ whole genome shotgun (WGS) entry which is preliminary data.</text>
</comment>